<proteinExistence type="predicted"/>
<name>A0A7X0BWH9_9PSED</name>
<gene>
    <name evidence="1" type="ORF">HNP49_002958</name>
</gene>
<sequence>MQHEILAPLPLHRADGQLNQPGWARLAYWQYQRSAVPASSWRIKEWDYYAVVSPEGFAFSLTASNLGYAGLYALCVVDLNQGRFWQIDALQALPLRRHAFPESADSGSIRFRNNNLDLHIQRIDGEHRLRFASPRMAGPHGKGIDGELYFRQPPQESLNIATAWPNSKAFYYNTKLNCMAVSGEFRHAGKHYQLSPVRDLGVLDWGRGVWTYRNTWYWASASGFVDGEAFGFNFGYGFSDRSPASENLLLYRGRAHKLDQIIFHFDRRNWLKPWRISSNDGRVELEFIPRVDRNSHFNALLIASEQHQVFGHYRGHVTLDNGQVLQLGHLPGFAEEVRNRW</sequence>
<evidence type="ECO:0000313" key="1">
    <source>
        <dbReference type="EMBL" id="MBB6342776.1"/>
    </source>
</evidence>
<dbReference type="InterPro" id="IPR021243">
    <property type="entry name" value="DUF2804"/>
</dbReference>
<dbReference type="PANTHER" id="PTHR35868:SF3">
    <property type="entry name" value="DUF2804 DOMAIN-CONTAINING PROTEIN"/>
    <property type="match status" value="1"/>
</dbReference>
<keyword evidence="2" id="KW-1185">Reference proteome</keyword>
<dbReference type="PANTHER" id="PTHR35868">
    <property type="entry name" value="DUF2804 DOMAIN-CONTAINING PROTEIN-RELATED"/>
    <property type="match status" value="1"/>
</dbReference>
<dbReference type="AlphaFoldDB" id="A0A7X0BWH9"/>
<accession>A0A7X0BWH9</accession>
<organism evidence="1 2">
    <name type="scientific">Pseudomonas fluvialis</name>
    <dbReference type="NCBI Taxonomy" id="1793966"/>
    <lineage>
        <taxon>Bacteria</taxon>
        <taxon>Pseudomonadati</taxon>
        <taxon>Pseudomonadota</taxon>
        <taxon>Gammaproteobacteria</taxon>
        <taxon>Pseudomonadales</taxon>
        <taxon>Pseudomonadaceae</taxon>
        <taxon>Pseudomonas</taxon>
    </lineage>
</organism>
<dbReference type="Proteomes" id="UP000557193">
    <property type="component" value="Unassembled WGS sequence"/>
</dbReference>
<dbReference type="Pfam" id="PF10974">
    <property type="entry name" value="DUF2804"/>
    <property type="match status" value="1"/>
</dbReference>
<dbReference type="EMBL" id="JACHLL010000005">
    <property type="protein sequence ID" value="MBB6342776.1"/>
    <property type="molecule type" value="Genomic_DNA"/>
</dbReference>
<protein>
    <recommendedName>
        <fullName evidence="3">DUF2804 domain-containing protein</fullName>
    </recommendedName>
</protein>
<reference evidence="1 2" key="1">
    <citation type="submission" date="2020-08" db="EMBL/GenBank/DDBJ databases">
        <title>Functional genomics of gut bacteria from endangered species of beetles.</title>
        <authorList>
            <person name="Carlos-Shanley C."/>
        </authorList>
    </citation>
    <scope>NUCLEOTIDE SEQUENCE [LARGE SCALE GENOMIC DNA]</scope>
    <source>
        <strain evidence="1 2">S00202</strain>
    </source>
</reference>
<comment type="caution">
    <text evidence="1">The sequence shown here is derived from an EMBL/GenBank/DDBJ whole genome shotgun (WGS) entry which is preliminary data.</text>
</comment>
<evidence type="ECO:0000313" key="2">
    <source>
        <dbReference type="Proteomes" id="UP000557193"/>
    </source>
</evidence>
<dbReference type="RefSeq" id="WP_184684528.1">
    <property type="nucleotide sequence ID" value="NZ_JACHLL010000005.1"/>
</dbReference>
<evidence type="ECO:0008006" key="3">
    <source>
        <dbReference type="Google" id="ProtNLM"/>
    </source>
</evidence>